<dbReference type="RefSeq" id="WP_010792774.1">
    <property type="nucleotide sequence ID" value="NZ_CP015879.1"/>
</dbReference>
<dbReference type="EMBL" id="CP015879">
    <property type="protein sequence ID" value="ANI18904.1"/>
    <property type="molecule type" value="Genomic_DNA"/>
</dbReference>
<dbReference type="GeneID" id="93444963"/>
<protein>
    <submittedName>
        <fullName evidence="1">Uncharacterized protein</fullName>
    </submittedName>
</protein>
<proteinExistence type="predicted"/>
<sequence>MVKFTPELLDGYTYMLDGDRTVDTAVQELKEAFSPQAIFDSAERRLIKLNPGTTQDLHAYISVGYNQFGADARAVAFKILVTDTEQTAGNALLCAEGYFIATTCKGLDLVIAMDNISQDVYLAGELFSQGWPRRNGTFTLFTQLIVHPDLRSPVLHDLMLELEGGICSLSPDIPTLSSGLMLVFNRDSEPTNVLLEQCSICTVHEQRDQLRLFSIPTESFVTDRPSARTTRKRVCEFRFDACA</sequence>
<evidence type="ECO:0000313" key="2">
    <source>
        <dbReference type="Proteomes" id="UP000077748"/>
    </source>
</evidence>
<organism evidence="1 2">
    <name type="scientific">Pseudomonas citronellolis</name>
    <dbReference type="NCBI Taxonomy" id="53408"/>
    <lineage>
        <taxon>Bacteria</taxon>
        <taxon>Pseudomonadati</taxon>
        <taxon>Pseudomonadota</taxon>
        <taxon>Gammaproteobacteria</taxon>
        <taxon>Pseudomonadales</taxon>
        <taxon>Pseudomonadaceae</taxon>
        <taxon>Pseudomonas</taxon>
    </lineage>
</organism>
<dbReference type="Proteomes" id="UP000077748">
    <property type="component" value="Plasmid pRBL16"/>
</dbReference>
<gene>
    <name evidence="1" type="ORF">A9C11_33160</name>
</gene>
<geneLocation type="plasmid" evidence="2">
    <name>prbl16</name>
</geneLocation>
<dbReference type="AlphaFoldDB" id="A0A1A9KN23"/>
<evidence type="ECO:0000313" key="1">
    <source>
        <dbReference type="EMBL" id="ANI18904.1"/>
    </source>
</evidence>
<accession>A0A1A9KN23</accession>
<keyword evidence="1" id="KW-0614">Plasmid</keyword>
<reference evidence="1 2" key="1">
    <citation type="submission" date="2016-05" db="EMBL/GenBank/DDBJ databases">
        <title>Genome Sequence of Pseudomonas citronellolis Strain SJTE-3, an Estrogens and Persistent Organic Pollutants degradation strain.</title>
        <authorList>
            <person name="Liang R."/>
        </authorList>
    </citation>
    <scope>NUCLEOTIDE SEQUENCE [LARGE SCALE GENOMIC DNA]</scope>
    <source>
        <strain evidence="1 2">SJTE-3</strain>
        <plasmid evidence="2">Plasmid prbl16</plasmid>
    </source>
</reference>
<name>A0A1A9KN23_9PSED</name>